<comment type="caution">
    <text evidence="1">The sequence shown here is derived from an EMBL/GenBank/DDBJ whole genome shotgun (WGS) entry which is preliminary data.</text>
</comment>
<reference evidence="1 2" key="1">
    <citation type="submission" date="2017-03" db="EMBL/GenBank/DDBJ databases">
        <title>An alternative strategy for trypanosome survival in the mammalian bloodstream revealed through genome and transcriptome analysis of the ubiquitous bovine parasite Trypanosoma (Megatrypanum) theileri.</title>
        <authorList>
            <person name="Kelly S."/>
            <person name="Ivens A."/>
            <person name="Mott A."/>
            <person name="O'Neill E."/>
            <person name="Emms D."/>
            <person name="Macleod O."/>
            <person name="Voorheis P."/>
            <person name="Matthews J."/>
            <person name="Matthews K."/>
            <person name="Carrington M."/>
        </authorList>
    </citation>
    <scope>NUCLEOTIDE SEQUENCE [LARGE SCALE GENOMIC DNA]</scope>
    <source>
        <strain evidence="1">Edinburgh</strain>
    </source>
</reference>
<protein>
    <submittedName>
        <fullName evidence="1">Uncharacterized protein</fullName>
    </submittedName>
</protein>
<dbReference type="VEuPathDB" id="TriTrypDB:TM35_000371550"/>
<dbReference type="AlphaFoldDB" id="A0A1X0NK95"/>
<dbReference type="OrthoDB" id="266806at2759"/>
<evidence type="ECO:0000313" key="1">
    <source>
        <dbReference type="EMBL" id="ORC85182.1"/>
    </source>
</evidence>
<name>A0A1X0NK95_9TRYP</name>
<dbReference type="Proteomes" id="UP000192257">
    <property type="component" value="Unassembled WGS sequence"/>
</dbReference>
<organism evidence="1 2">
    <name type="scientific">Trypanosoma theileri</name>
    <dbReference type="NCBI Taxonomy" id="67003"/>
    <lineage>
        <taxon>Eukaryota</taxon>
        <taxon>Discoba</taxon>
        <taxon>Euglenozoa</taxon>
        <taxon>Kinetoplastea</taxon>
        <taxon>Metakinetoplastina</taxon>
        <taxon>Trypanosomatida</taxon>
        <taxon>Trypanosomatidae</taxon>
        <taxon>Trypanosoma</taxon>
    </lineage>
</organism>
<dbReference type="GeneID" id="39989235"/>
<keyword evidence="2" id="KW-1185">Reference proteome</keyword>
<accession>A0A1X0NK95</accession>
<sequence>MYSGHSTSATPFSLRAPGSALVYTRSDTPSSFRVLPQGSSLFGSELGVSSERIARRIEETRQWLQDMNKEVRMARKKYLNQQKSASIVCSTLRASSALLTEKYGHQHTSNGVQPPRFRYSLNSFLDGTPFLTPRALCRYNTAVAELLTDDQLELMRRYVFDYDEASFADLLYADEIVPYTEQHTPYGEEEVPAAVRRFNERSRRALERLFAAPGGLADATVRAALLVPRVAPEDEGDGDDAAGENGGY</sequence>
<dbReference type="EMBL" id="NBCO01000037">
    <property type="protein sequence ID" value="ORC85182.1"/>
    <property type="molecule type" value="Genomic_DNA"/>
</dbReference>
<dbReference type="RefSeq" id="XP_028879248.1">
    <property type="nucleotide sequence ID" value="XM_029029455.1"/>
</dbReference>
<gene>
    <name evidence="1" type="ORF">TM35_000371550</name>
</gene>
<proteinExistence type="predicted"/>
<evidence type="ECO:0000313" key="2">
    <source>
        <dbReference type="Proteomes" id="UP000192257"/>
    </source>
</evidence>